<dbReference type="InterPro" id="IPR042556">
    <property type="entry name" value="AZUL_sf"/>
</dbReference>
<dbReference type="AlphaFoldDB" id="A0A183P385"/>
<reference evidence="3 4" key="1">
    <citation type="submission" date="2018-11" db="EMBL/GenBank/DDBJ databases">
        <authorList>
            <consortium name="Pathogen Informatics"/>
        </authorList>
    </citation>
    <scope>NUCLEOTIDE SEQUENCE [LARGE SCALE GENOMIC DNA]</scope>
    <source>
        <strain>Denwood</strain>
        <strain evidence="4">Zambia</strain>
    </source>
</reference>
<dbReference type="InterPro" id="IPR032353">
    <property type="entry name" value="AZUL"/>
</dbReference>
<feature type="transmembrane region" description="Helical" evidence="2">
    <location>
        <begin position="470"/>
        <end position="489"/>
    </location>
</feature>
<feature type="compositionally biased region" description="Polar residues" evidence="1">
    <location>
        <begin position="211"/>
        <end position="225"/>
    </location>
</feature>
<accession>A0A183P385</accession>
<feature type="region of interest" description="Disordered" evidence="1">
    <location>
        <begin position="80"/>
        <end position="114"/>
    </location>
</feature>
<dbReference type="Proteomes" id="UP000269396">
    <property type="component" value="Unassembled WGS sequence"/>
</dbReference>
<feature type="region of interest" description="Disordered" evidence="1">
    <location>
        <begin position="184"/>
        <end position="234"/>
    </location>
</feature>
<dbReference type="Gene3D" id="6.10.130.10">
    <property type="entry name" value="Ubiquitin-protein ligase E3A, N-terminal zinc-binding domain (AZUL)"/>
    <property type="match status" value="1"/>
</dbReference>
<organism evidence="3 4">
    <name type="scientific">Schistosoma mattheei</name>
    <dbReference type="NCBI Taxonomy" id="31246"/>
    <lineage>
        <taxon>Eukaryota</taxon>
        <taxon>Metazoa</taxon>
        <taxon>Spiralia</taxon>
        <taxon>Lophotrochozoa</taxon>
        <taxon>Platyhelminthes</taxon>
        <taxon>Trematoda</taxon>
        <taxon>Digenea</taxon>
        <taxon>Strigeidida</taxon>
        <taxon>Schistosomatoidea</taxon>
        <taxon>Schistosomatidae</taxon>
        <taxon>Schistosoma</taxon>
    </lineage>
</organism>
<sequence>MEVCTKSIPESQAKHLITLYFNQLIHGCRNVDCQNRNCASSVNFAHSGITPNQAAALAIELTVSRADLCLSTNAILSSGMNNPSTSRSVEPEINSDDNGEPSSLQTTSIPSSQQLVANSDTITSGPDEDSFHSLMTPAEVTRLIMFLFDASENDEISSSQLSEPASGIIAEDYSADHDNSLTSAFRSRNPLFGTSRPSSSSSDTLKALKGPTSQNNHTTPSLNTSVERESRKTGLSLTELQKAIEMGRKNGEWSCLISLLNSVFSSYDALSSSFLHELCGVKSGKQSIKDKKATDVSDSSLCCTSAKTLKDYNEVIPPTVNNSDGSVDNIIESSWVEGMTSISTDFPVYQNDVEMNDQQVNTLNSIEMIEKSENNVYWPSVNLNDLRKAWSMIVSIPERQNIVDTLMRAVRRLVVISLHQLLVIQPPDGLDDNQPTTEIAIIQQRLVNLFIILYECPFATDPLHFEVGKLFYKVVIIQFLFYFLTSSIIRYSCFWTSFYF</sequence>
<keyword evidence="2" id="KW-1133">Transmembrane helix</keyword>
<dbReference type="Pfam" id="PF16558">
    <property type="entry name" value="AZUL"/>
    <property type="match status" value="1"/>
</dbReference>
<evidence type="ECO:0000256" key="1">
    <source>
        <dbReference type="SAM" id="MobiDB-lite"/>
    </source>
</evidence>
<dbReference type="EMBL" id="UZAL01029205">
    <property type="protein sequence ID" value="VDP46636.1"/>
    <property type="molecule type" value="Genomic_DNA"/>
</dbReference>
<dbReference type="STRING" id="31246.A0A183P385"/>
<feature type="compositionally biased region" description="Polar residues" evidence="1">
    <location>
        <begin position="100"/>
        <end position="114"/>
    </location>
</feature>
<proteinExistence type="predicted"/>
<name>A0A183P385_9TREM</name>
<protein>
    <submittedName>
        <fullName evidence="3">Uncharacterized protein</fullName>
    </submittedName>
</protein>
<evidence type="ECO:0000313" key="3">
    <source>
        <dbReference type="EMBL" id="VDP46636.1"/>
    </source>
</evidence>
<keyword evidence="2" id="KW-0812">Transmembrane</keyword>
<evidence type="ECO:0000313" key="4">
    <source>
        <dbReference type="Proteomes" id="UP000269396"/>
    </source>
</evidence>
<keyword evidence="4" id="KW-1185">Reference proteome</keyword>
<evidence type="ECO:0000256" key="2">
    <source>
        <dbReference type="SAM" id="Phobius"/>
    </source>
</evidence>
<keyword evidence="2" id="KW-0472">Membrane</keyword>
<gene>
    <name evidence="3" type="ORF">SMTD_LOCUS8821</name>
</gene>